<evidence type="ECO:0000313" key="2">
    <source>
        <dbReference type="Proteomes" id="UP001320245"/>
    </source>
</evidence>
<evidence type="ECO:0000313" key="1">
    <source>
        <dbReference type="EMBL" id="KAK7747972.1"/>
    </source>
</evidence>
<gene>
    <name evidence="1" type="ORF">SLS53_001224</name>
</gene>
<dbReference type="AlphaFoldDB" id="A0AAN9UJH0"/>
<organism evidence="1 2">
    <name type="scientific">Cytospora paraplurivora</name>
    <dbReference type="NCBI Taxonomy" id="2898453"/>
    <lineage>
        <taxon>Eukaryota</taxon>
        <taxon>Fungi</taxon>
        <taxon>Dikarya</taxon>
        <taxon>Ascomycota</taxon>
        <taxon>Pezizomycotina</taxon>
        <taxon>Sordariomycetes</taxon>
        <taxon>Sordariomycetidae</taxon>
        <taxon>Diaporthales</taxon>
        <taxon>Cytosporaceae</taxon>
        <taxon>Cytospora</taxon>
    </lineage>
</organism>
<sequence length="152" mass="17183">MRIQFWVEFMLPIELGGDRSVTRKALTVNDTGSNLQNIHRSDWDALNTFGCGLNLINIVTPTREDIVGTVSLKIRIIKKITQDTDDQMAAEQWSPLTTWFTETVRIVKDNDVLLSGAEMRNHLFFATAPGNDRLLISERKQAIIDALPAYHA</sequence>
<reference evidence="1 2" key="1">
    <citation type="journal article" date="2023" name="PLoS ONE">
        <title>Cytospora paraplurivora sp. nov. isolated from orchards with fruit tree decline syndrome in Ontario, Canada.</title>
        <authorList>
            <person name="Ilyukhin E."/>
            <person name="Nguyen H.D.T."/>
            <person name="Castle A.J."/>
            <person name="Ellouze W."/>
        </authorList>
    </citation>
    <scope>NUCLEOTIDE SEQUENCE [LARGE SCALE GENOMIC DNA]</scope>
    <source>
        <strain evidence="1 2">FDS-564</strain>
    </source>
</reference>
<accession>A0AAN9UJH0</accession>
<dbReference type="EMBL" id="JAJSPL020000003">
    <property type="protein sequence ID" value="KAK7747972.1"/>
    <property type="molecule type" value="Genomic_DNA"/>
</dbReference>
<protein>
    <submittedName>
        <fullName evidence="1">Uncharacterized protein</fullName>
    </submittedName>
</protein>
<name>A0AAN9UJH0_9PEZI</name>
<proteinExistence type="predicted"/>
<keyword evidence="2" id="KW-1185">Reference proteome</keyword>
<dbReference type="Proteomes" id="UP001320245">
    <property type="component" value="Unassembled WGS sequence"/>
</dbReference>
<comment type="caution">
    <text evidence="1">The sequence shown here is derived from an EMBL/GenBank/DDBJ whole genome shotgun (WGS) entry which is preliminary data.</text>
</comment>